<feature type="compositionally biased region" description="Basic residues" evidence="1">
    <location>
        <begin position="402"/>
        <end position="411"/>
    </location>
</feature>
<organism evidence="4 5">
    <name type="scientific">Aphanomyces euteiches</name>
    <dbReference type="NCBI Taxonomy" id="100861"/>
    <lineage>
        <taxon>Eukaryota</taxon>
        <taxon>Sar</taxon>
        <taxon>Stramenopiles</taxon>
        <taxon>Oomycota</taxon>
        <taxon>Saprolegniomycetes</taxon>
        <taxon>Saprolegniales</taxon>
        <taxon>Verrucalvaceae</taxon>
        <taxon>Aphanomyces</taxon>
    </lineage>
</organism>
<dbReference type="GO" id="GO:1990592">
    <property type="term" value="P:protein K69-linked ufmylation"/>
    <property type="evidence" value="ECO:0007669"/>
    <property type="project" value="TreeGrafter"/>
</dbReference>
<protein>
    <recommendedName>
        <fullName evidence="6">E3 UFM1-protein ligase 1 homolog</fullName>
    </recommendedName>
</protein>
<feature type="domain" description="E3 UFM1-protein ligase 1-like N-terminal" evidence="2">
    <location>
        <begin position="3"/>
        <end position="273"/>
    </location>
</feature>
<dbReference type="GO" id="GO:0032434">
    <property type="term" value="P:regulation of proteasomal ubiquitin-dependent protein catabolic process"/>
    <property type="evidence" value="ECO:0007669"/>
    <property type="project" value="TreeGrafter"/>
</dbReference>
<dbReference type="InterPro" id="IPR018611">
    <property type="entry name" value="Ufl1"/>
</dbReference>
<dbReference type="Pfam" id="PF25041">
    <property type="entry name" value="UFL1_C"/>
    <property type="match status" value="1"/>
</dbReference>
<evidence type="ECO:0000313" key="4">
    <source>
        <dbReference type="EMBL" id="KAF0745294.1"/>
    </source>
</evidence>
<name>A0A6G0XXG0_9STRA</name>
<evidence type="ECO:0000259" key="2">
    <source>
        <dbReference type="Pfam" id="PF09743"/>
    </source>
</evidence>
<gene>
    <name evidence="4" type="ORF">Ae201684_000324</name>
</gene>
<dbReference type="GO" id="GO:0034976">
    <property type="term" value="P:response to endoplasmic reticulum stress"/>
    <property type="evidence" value="ECO:0007669"/>
    <property type="project" value="TreeGrafter"/>
</dbReference>
<sequence>MDEIRALQRELAMVQEAKGSIRLSDRNLIDLLVKMQGLNKVELIFTTNAKTVLTPAHVIKEIHDELVAHMGRVSLQDIYTSVNVDMSYVEQYAKQVVEESASAADAHDRILLVDDELIAEWYLNSIMEDVNEILQEHGQISLGELAQQYGFAVDFMTNVVDKRLQTILKAQLKGNILYTEALVARQQAQIRGTLSAITRPTYLAEVVALTGLEERLVYDTVVELISTQQLCGTLRGREYVPTIFLDVQRESMYSFFQTNGYATHVLAAQLQITGRPSEFIKKRFQDCITLEDVVVSATLFLQLEGAIDGLKHDATWLDARSVLPSAIDDKNTSQLVSLAIQQTSTTVPGTSAVQLGGVFVVSSTFLSRCLDKFQEHAAESVSEAALSLMHAKAATAADPSKSAKKKAKSKTSKSSDGICPSKDEQSQLIMTWFDHCEDQDDFVANLVQSMAAKVQAVYDAALAKALASIHRGDSFSRREKFEDLFDELHCHLLVFQKGLVKLSILAKDQPDAVRSIEQSLLSSLAVEMSSLVLMFVNESLELNLDGFPKLFESTNANASNFTRLLTKHRTILEKKVPYAATLIKLWTLAQAQSTLSEFMTFIPTIADALSMPLRKFDRKKEKALVSAHKQQLMLQLESEDDLNHVLSITFALLFQTTTSLAIRLPQDASIQAAYPALRAAISLPPQAAEFVHELLDAAAEKPLQKRPELVVRAVTLVSLKDFTEFTV</sequence>
<dbReference type="GO" id="GO:0061666">
    <property type="term" value="F:UFM1 ligase activity"/>
    <property type="evidence" value="ECO:0007669"/>
    <property type="project" value="InterPro"/>
</dbReference>
<dbReference type="PANTHER" id="PTHR31057:SF0">
    <property type="entry name" value="E3 UFM1-PROTEIN LIGASE 1"/>
    <property type="match status" value="1"/>
</dbReference>
<evidence type="ECO:0000256" key="1">
    <source>
        <dbReference type="SAM" id="MobiDB-lite"/>
    </source>
</evidence>
<evidence type="ECO:0000313" key="5">
    <source>
        <dbReference type="Proteomes" id="UP000481153"/>
    </source>
</evidence>
<feature type="region of interest" description="Disordered" evidence="1">
    <location>
        <begin position="397"/>
        <end position="421"/>
    </location>
</feature>
<dbReference type="VEuPathDB" id="FungiDB:AeMF1_018144"/>
<dbReference type="AlphaFoldDB" id="A0A6G0XXG0"/>
<comment type="caution">
    <text evidence="4">The sequence shown here is derived from an EMBL/GenBank/DDBJ whole genome shotgun (WGS) entry which is preliminary data.</text>
</comment>
<keyword evidence="5" id="KW-1185">Reference proteome</keyword>
<dbReference type="Pfam" id="PF09743">
    <property type="entry name" value="E3_UFM1_ligase"/>
    <property type="match status" value="1"/>
</dbReference>
<accession>A0A6G0XXG0</accession>
<evidence type="ECO:0000259" key="3">
    <source>
        <dbReference type="Pfam" id="PF25041"/>
    </source>
</evidence>
<reference evidence="4 5" key="1">
    <citation type="submission" date="2019-07" db="EMBL/GenBank/DDBJ databases">
        <title>Genomics analysis of Aphanomyces spp. identifies a new class of oomycete effector associated with host adaptation.</title>
        <authorList>
            <person name="Gaulin E."/>
        </authorList>
    </citation>
    <scope>NUCLEOTIDE SEQUENCE [LARGE SCALE GENOMIC DNA]</scope>
    <source>
        <strain evidence="4 5">ATCC 201684</strain>
    </source>
</reference>
<evidence type="ECO:0008006" key="6">
    <source>
        <dbReference type="Google" id="ProtNLM"/>
    </source>
</evidence>
<dbReference type="Proteomes" id="UP000481153">
    <property type="component" value="Unassembled WGS sequence"/>
</dbReference>
<dbReference type="InterPro" id="IPR056579">
    <property type="entry name" value="Ufl1_N"/>
</dbReference>
<dbReference type="GO" id="GO:0005789">
    <property type="term" value="C:endoplasmic reticulum membrane"/>
    <property type="evidence" value="ECO:0007669"/>
    <property type="project" value="TreeGrafter"/>
</dbReference>
<dbReference type="EMBL" id="VJMJ01000002">
    <property type="protein sequence ID" value="KAF0745294.1"/>
    <property type="molecule type" value="Genomic_DNA"/>
</dbReference>
<proteinExistence type="predicted"/>
<dbReference type="PANTHER" id="PTHR31057">
    <property type="entry name" value="E3 UFM1-PROTEIN LIGASE 1"/>
    <property type="match status" value="1"/>
</dbReference>
<dbReference type="InterPro" id="IPR056761">
    <property type="entry name" value="Ufl1-like_C"/>
</dbReference>
<feature type="domain" description="E3 UFM1-protein ligase-like C-terminal" evidence="3">
    <location>
        <begin position="621"/>
        <end position="665"/>
    </location>
</feature>